<dbReference type="AlphaFoldDB" id="A0A7J5TTH5"/>
<dbReference type="Pfam" id="PF08732">
    <property type="entry name" value="HIM1"/>
    <property type="match status" value="1"/>
</dbReference>
<comment type="caution">
    <text evidence="1">The sequence shown here is derived from an EMBL/GenBank/DDBJ whole genome shotgun (WGS) entry which is preliminary data.</text>
</comment>
<sequence>MTSSSSKTALVIGATGLIGTHLTQQLCQSGHYERVKILVRKPFSFQHPRLQEIQFDFDHPNGLLTQADDIFCCLGTTMKQAGSKEAFRRVDYDYPMRIARLGREQGARQFSIVTAMGSDVSSLFFYNRVKGEVERDLAKLNYPTLLIYRPSLLLGDRAEARLGEKIGEGIMKVLNPLIPSKYKAIPGEKVARAMCTTAQQGLTGLHVFDSAAMQAY</sequence>
<name>A0A7J5TTH5_9BACT</name>
<proteinExistence type="predicted"/>
<dbReference type="EMBL" id="WELI01000012">
    <property type="protein sequence ID" value="KAB7727050.1"/>
    <property type="molecule type" value="Genomic_DNA"/>
</dbReference>
<dbReference type="CDD" id="cd05250">
    <property type="entry name" value="CC3_like_SDR_a"/>
    <property type="match status" value="1"/>
</dbReference>
<organism evidence="1 2">
    <name type="scientific">Rudanella paleaurantiibacter</name>
    <dbReference type="NCBI Taxonomy" id="2614655"/>
    <lineage>
        <taxon>Bacteria</taxon>
        <taxon>Pseudomonadati</taxon>
        <taxon>Bacteroidota</taxon>
        <taxon>Cytophagia</taxon>
        <taxon>Cytophagales</taxon>
        <taxon>Cytophagaceae</taxon>
        <taxon>Rudanella</taxon>
    </lineage>
</organism>
<dbReference type="PANTHER" id="PTHR14097:SF7">
    <property type="entry name" value="OXIDOREDUCTASE HTATIP2"/>
    <property type="match status" value="1"/>
</dbReference>
<gene>
    <name evidence="1" type="ORF">F5984_22705</name>
</gene>
<protein>
    <submittedName>
        <fullName evidence="1">NAD(P)H-binding protein</fullName>
    </submittedName>
</protein>
<dbReference type="PANTHER" id="PTHR14097">
    <property type="entry name" value="OXIDOREDUCTASE HTATIP2"/>
    <property type="match status" value="1"/>
</dbReference>
<reference evidence="1 2" key="1">
    <citation type="submission" date="2019-10" db="EMBL/GenBank/DDBJ databases">
        <title>Rudanella paleaurantiibacter sp. nov., isolated from sludge.</title>
        <authorList>
            <person name="Xu S.Q."/>
        </authorList>
    </citation>
    <scope>NUCLEOTIDE SEQUENCE [LARGE SCALE GENOMIC DNA]</scope>
    <source>
        <strain evidence="1 2">HX-22-17</strain>
    </source>
</reference>
<accession>A0A7J5TTH5</accession>
<dbReference type="InterPro" id="IPR036291">
    <property type="entry name" value="NAD(P)-bd_dom_sf"/>
</dbReference>
<keyword evidence="2" id="KW-1185">Reference proteome</keyword>
<dbReference type="SUPFAM" id="SSF51735">
    <property type="entry name" value="NAD(P)-binding Rossmann-fold domains"/>
    <property type="match status" value="1"/>
</dbReference>
<dbReference type="Gene3D" id="3.40.50.720">
    <property type="entry name" value="NAD(P)-binding Rossmann-like Domain"/>
    <property type="match status" value="1"/>
</dbReference>
<evidence type="ECO:0000313" key="1">
    <source>
        <dbReference type="EMBL" id="KAB7727050.1"/>
    </source>
</evidence>
<dbReference type="Proteomes" id="UP000488299">
    <property type="component" value="Unassembled WGS sequence"/>
</dbReference>
<dbReference type="InterPro" id="IPR014843">
    <property type="entry name" value="Him1/Fmp52"/>
</dbReference>
<evidence type="ECO:0000313" key="2">
    <source>
        <dbReference type="Proteomes" id="UP000488299"/>
    </source>
</evidence>
<dbReference type="RefSeq" id="WP_152126515.1">
    <property type="nucleotide sequence ID" value="NZ_WELI01000012.1"/>
</dbReference>